<dbReference type="Gene3D" id="6.10.250.780">
    <property type="match status" value="1"/>
</dbReference>
<dbReference type="GO" id="GO:0004016">
    <property type="term" value="F:adenylate cyclase activity"/>
    <property type="evidence" value="ECO:0007669"/>
    <property type="project" value="UniProtKB-ARBA"/>
</dbReference>
<dbReference type="SUPFAM" id="SSF52172">
    <property type="entry name" value="CheY-like"/>
    <property type="match status" value="1"/>
</dbReference>
<evidence type="ECO:0000313" key="11">
    <source>
        <dbReference type="Proteomes" id="UP000587760"/>
    </source>
</evidence>
<dbReference type="RefSeq" id="WP_184747959.1">
    <property type="nucleotide sequence ID" value="NZ_JACHGJ010000007.1"/>
</dbReference>
<dbReference type="SMART" id="SM00448">
    <property type="entry name" value="REC"/>
    <property type="match status" value="1"/>
</dbReference>
<dbReference type="PANTHER" id="PTHR11920:SF335">
    <property type="entry name" value="GUANYLATE CYCLASE"/>
    <property type="match status" value="1"/>
</dbReference>
<gene>
    <name evidence="10" type="ORF">HNR50_003406</name>
</gene>
<keyword evidence="6" id="KW-0456">Lyase</keyword>
<evidence type="ECO:0000256" key="2">
    <source>
        <dbReference type="ARBA" id="ARBA00022692"/>
    </source>
</evidence>
<dbReference type="EMBL" id="JACHGJ010000007">
    <property type="protein sequence ID" value="MBB6481726.1"/>
    <property type="molecule type" value="Genomic_DNA"/>
</dbReference>
<evidence type="ECO:0000256" key="5">
    <source>
        <dbReference type="ARBA" id="ARBA00023136"/>
    </source>
</evidence>
<reference evidence="10 11" key="1">
    <citation type="submission" date="2020-08" db="EMBL/GenBank/DDBJ databases">
        <title>Genomic Encyclopedia of Type Strains, Phase IV (KMG-IV): sequencing the most valuable type-strain genomes for metagenomic binning, comparative biology and taxonomic classification.</title>
        <authorList>
            <person name="Goeker M."/>
        </authorList>
    </citation>
    <scope>NUCLEOTIDE SEQUENCE [LARGE SCALE GENOMIC DNA]</scope>
    <source>
        <strain evidence="10 11">DSM 2461</strain>
    </source>
</reference>
<dbReference type="PANTHER" id="PTHR11920">
    <property type="entry name" value="GUANYLYL CYCLASE"/>
    <property type="match status" value="1"/>
</dbReference>
<dbReference type="InterPro" id="IPR001054">
    <property type="entry name" value="A/G_cyclase"/>
</dbReference>
<dbReference type="PROSITE" id="PS50110">
    <property type="entry name" value="RESPONSE_REGULATORY"/>
    <property type="match status" value="1"/>
</dbReference>
<dbReference type="InterPro" id="IPR001789">
    <property type="entry name" value="Sig_transdc_resp-reg_receiver"/>
</dbReference>
<dbReference type="PROSITE" id="PS50125">
    <property type="entry name" value="GUANYLATE_CYCLASE_2"/>
    <property type="match status" value="1"/>
</dbReference>
<protein>
    <submittedName>
        <fullName evidence="10">Class 3 adenylate cyclase</fullName>
    </submittedName>
</protein>
<dbReference type="InterPro" id="IPR011006">
    <property type="entry name" value="CheY-like_superfamily"/>
</dbReference>
<keyword evidence="4" id="KW-1133">Transmembrane helix</keyword>
<feature type="domain" description="Response regulatory" evidence="8">
    <location>
        <begin position="7"/>
        <end position="123"/>
    </location>
</feature>
<dbReference type="AlphaFoldDB" id="A0A841RDM0"/>
<dbReference type="Proteomes" id="UP000587760">
    <property type="component" value="Unassembled WGS sequence"/>
</dbReference>
<evidence type="ECO:0000256" key="6">
    <source>
        <dbReference type="ARBA" id="ARBA00023239"/>
    </source>
</evidence>
<dbReference type="GO" id="GO:0016020">
    <property type="term" value="C:membrane"/>
    <property type="evidence" value="ECO:0007669"/>
    <property type="project" value="UniProtKB-SubCell"/>
</dbReference>
<dbReference type="SMART" id="SM00044">
    <property type="entry name" value="CYCc"/>
    <property type="match status" value="1"/>
</dbReference>
<feature type="domain" description="Guanylate cyclase" evidence="9">
    <location>
        <begin position="170"/>
        <end position="297"/>
    </location>
</feature>
<evidence type="ECO:0000256" key="7">
    <source>
        <dbReference type="PROSITE-ProRule" id="PRU00169"/>
    </source>
</evidence>
<feature type="modified residue" description="4-aspartylphosphate" evidence="7">
    <location>
        <position position="56"/>
    </location>
</feature>
<dbReference type="GO" id="GO:0009190">
    <property type="term" value="P:cyclic nucleotide biosynthetic process"/>
    <property type="evidence" value="ECO:0007669"/>
    <property type="project" value="InterPro"/>
</dbReference>
<dbReference type="Pfam" id="PF00211">
    <property type="entry name" value="Guanylate_cyc"/>
    <property type="match status" value="1"/>
</dbReference>
<keyword evidence="7" id="KW-0597">Phosphoprotein</keyword>
<evidence type="ECO:0000259" key="9">
    <source>
        <dbReference type="PROSITE" id="PS50125"/>
    </source>
</evidence>
<name>A0A841RDM0_9SPIO</name>
<dbReference type="GO" id="GO:0000160">
    <property type="term" value="P:phosphorelay signal transduction system"/>
    <property type="evidence" value="ECO:0007669"/>
    <property type="project" value="InterPro"/>
</dbReference>
<dbReference type="Pfam" id="PF00072">
    <property type="entry name" value="Response_reg"/>
    <property type="match status" value="1"/>
</dbReference>
<evidence type="ECO:0000313" key="10">
    <source>
        <dbReference type="EMBL" id="MBB6481726.1"/>
    </source>
</evidence>
<dbReference type="InterPro" id="IPR050401">
    <property type="entry name" value="Cyclic_nucleotide_synthase"/>
</dbReference>
<dbReference type="Gene3D" id="3.30.70.1230">
    <property type="entry name" value="Nucleotide cyclase"/>
    <property type="match status" value="1"/>
</dbReference>
<keyword evidence="2" id="KW-0812">Transmembrane</keyword>
<organism evidence="10 11">
    <name type="scientific">Spirochaeta isovalerica</name>
    <dbReference type="NCBI Taxonomy" id="150"/>
    <lineage>
        <taxon>Bacteria</taxon>
        <taxon>Pseudomonadati</taxon>
        <taxon>Spirochaetota</taxon>
        <taxon>Spirochaetia</taxon>
        <taxon>Spirochaetales</taxon>
        <taxon>Spirochaetaceae</taxon>
        <taxon>Spirochaeta</taxon>
    </lineage>
</organism>
<evidence type="ECO:0000256" key="3">
    <source>
        <dbReference type="ARBA" id="ARBA00022741"/>
    </source>
</evidence>
<comment type="caution">
    <text evidence="10">The sequence shown here is derived from an EMBL/GenBank/DDBJ whole genome shotgun (WGS) entry which is preliminary data.</text>
</comment>
<dbReference type="Gene3D" id="3.40.50.2300">
    <property type="match status" value="1"/>
</dbReference>
<keyword evidence="11" id="KW-1185">Reference proteome</keyword>
<dbReference type="InterPro" id="IPR029787">
    <property type="entry name" value="Nucleotide_cyclase"/>
</dbReference>
<sequence>MAEEKSRILIVDDIEENLRVLTETLTEEGFYPLQAKSGERAIAIAKKAQPDLILLDIKMPGMDGYETIDRLKSDPDTAPIPVIFISALNQIEDKVRGFTAGAVDYVSKPFQKEEVIARVGTHLSLRQALRNVEIEREKSEKLLLNILPESVARELKDTGVSKPQRFDNVTFFFSDFVGFTGMSAEVEPEELIEQLNELFTEFDNIMERNNCERIKTIGDAYLAVCGIPEADSRHGENIIKASQEIISYLDSYRQETGRQWRVRIGIHSGNAVGAIVGTKKYIYDVFGDSVNTASRMESNSEPGRINISETTYELVKDRFDFEEREPIMVKGKGSMNMFFLK</sequence>
<accession>A0A841RDM0</accession>
<proteinExistence type="predicted"/>
<dbReference type="SUPFAM" id="SSF55073">
    <property type="entry name" value="Nucleotide cyclase"/>
    <property type="match status" value="1"/>
</dbReference>
<dbReference type="CDD" id="cd07302">
    <property type="entry name" value="CHD"/>
    <property type="match status" value="1"/>
</dbReference>
<dbReference type="GO" id="GO:0000166">
    <property type="term" value="F:nucleotide binding"/>
    <property type="evidence" value="ECO:0007669"/>
    <property type="project" value="UniProtKB-KW"/>
</dbReference>
<keyword evidence="5" id="KW-0472">Membrane</keyword>
<evidence type="ECO:0000256" key="1">
    <source>
        <dbReference type="ARBA" id="ARBA00004370"/>
    </source>
</evidence>
<evidence type="ECO:0000259" key="8">
    <source>
        <dbReference type="PROSITE" id="PS50110"/>
    </source>
</evidence>
<comment type="subcellular location">
    <subcellularLocation>
        <location evidence="1">Membrane</location>
    </subcellularLocation>
</comment>
<evidence type="ECO:0000256" key="4">
    <source>
        <dbReference type="ARBA" id="ARBA00022989"/>
    </source>
</evidence>
<keyword evidence="3" id="KW-0547">Nucleotide-binding</keyword>
<dbReference type="Gene3D" id="6.10.250.690">
    <property type="match status" value="1"/>
</dbReference>
<dbReference type="CDD" id="cd19920">
    <property type="entry name" value="REC_PA4781-like"/>
    <property type="match status" value="1"/>
</dbReference>